<dbReference type="Proteomes" id="UP000010998">
    <property type="component" value="Chromosome"/>
</dbReference>
<sequence length="192" mass="20801">MAALPAGKNVSVVSSYNLQLNSLAHYWFQAAVQIWRRAAPRKRGRALWSQRSPCEMKASMYSPRWLAKGFCMKIAVGLATSALAATMAGCATSPVDYGASLSQQDQKWATPQCQQARAAASDYAVREKTHPGWGFVALGPYGLGIIAATKEHEQKQRKLLARDVHLQCSSLPLPKELQGDLGASGPAKAQYP</sequence>
<dbReference type="eggNOG" id="ENOG50336HT">
    <property type="taxonomic scope" value="Bacteria"/>
</dbReference>
<keyword evidence="2" id="KW-1185">Reference proteome</keyword>
<reference evidence="2" key="1">
    <citation type="submission" date="2012-02" db="EMBL/GenBank/DDBJ databases">
        <title>Complete sequence of Mesorhizobium australicum WSM2073.</title>
        <authorList>
            <person name="Lucas S."/>
            <person name="Han J."/>
            <person name="Lapidus A."/>
            <person name="Cheng J.-F."/>
            <person name="Goodwin L."/>
            <person name="Pitluck S."/>
            <person name="Peters L."/>
            <person name="Gu W."/>
            <person name="Detter J.C."/>
            <person name="Han C."/>
            <person name="Tapia R."/>
            <person name="Land M."/>
            <person name="Hauser L."/>
            <person name="Kyrpides N."/>
            <person name="Ivanova N."/>
            <person name="Pagani I."/>
            <person name="Reeve W.G."/>
            <person name="Howieson J.G."/>
            <person name="Tiwari R.P."/>
            <person name="O'Hara G.W."/>
            <person name="Atkins C.A."/>
            <person name="Ronson C.W."/>
            <person name="Nandasena K.G."/>
            <person name="Woyke T."/>
        </authorList>
    </citation>
    <scope>NUCLEOTIDE SEQUENCE [LARGE SCALE GENOMIC DNA]</scope>
    <source>
        <strain evidence="2">LMG 24608 / HAMBI 3006 / WSM2073</strain>
    </source>
</reference>
<name>L0KJE5_MESAW</name>
<organism evidence="1 2">
    <name type="scientific">Mesorhizobium australicum (strain HAMBI 3006 / LMG 24608 / WSM2073)</name>
    <dbReference type="NCBI Taxonomy" id="754035"/>
    <lineage>
        <taxon>Bacteria</taxon>
        <taxon>Pseudomonadati</taxon>
        <taxon>Pseudomonadota</taxon>
        <taxon>Alphaproteobacteria</taxon>
        <taxon>Hyphomicrobiales</taxon>
        <taxon>Phyllobacteriaceae</taxon>
        <taxon>Mesorhizobium</taxon>
    </lineage>
</organism>
<evidence type="ECO:0000313" key="2">
    <source>
        <dbReference type="Proteomes" id="UP000010998"/>
    </source>
</evidence>
<dbReference type="KEGG" id="mam:Mesau_03076"/>
<accession>L0KJE5</accession>
<protein>
    <submittedName>
        <fullName evidence="1">Uncharacterized protein</fullName>
    </submittedName>
</protein>
<dbReference type="HOGENOM" id="CLU_1413703_0_0_5"/>
<proteinExistence type="predicted"/>
<gene>
    <name evidence="1" type="ordered locus">Mesau_03076</name>
</gene>
<dbReference type="EMBL" id="CP003358">
    <property type="protein sequence ID" value="AGB45452.1"/>
    <property type="molecule type" value="Genomic_DNA"/>
</dbReference>
<dbReference type="AlphaFoldDB" id="L0KJE5"/>
<evidence type="ECO:0000313" key="1">
    <source>
        <dbReference type="EMBL" id="AGB45452.1"/>
    </source>
</evidence>